<dbReference type="EMBL" id="LYPB01000050">
    <property type="protein sequence ID" value="OAS20733.1"/>
    <property type="molecule type" value="Genomic_DNA"/>
</dbReference>
<keyword evidence="1" id="KW-1003">Cell membrane</keyword>
<proteinExistence type="predicted"/>
<comment type="caution">
    <text evidence="6">The sequence shown here is derived from an EMBL/GenBank/DDBJ whole genome shotgun (WGS) entry which is preliminary data.</text>
</comment>
<evidence type="ECO:0000313" key="7">
    <source>
        <dbReference type="Proteomes" id="UP000078454"/>
    </source>
</evidence>
<evidence type="ECO:0000256" key="2">
    <source>
        <dbReference type="ARBA" id="ARBA00022729"/>
    </source>
</evidence>
<evidence type="ECO:0008006" key="8">
    <source>
        <dbReference type="Google" id="ProtNLM"/>
    </source>
</evidence>
<protein>
    <recommendedName>
        <fullName evidence="8">ABC transporter substrate-binding protein</fullName>
    </recommendedName>
</protein>
<evidence type="ECO:0000256" key="1">
    <source>
        <dbReference type="ARBA" id="ARBA00022475"/>
    </source>
</evidence>
<dbReference type="InterPro" id="IPR006059">
    <property type="entry name" value="SBP"/>
</dbReference>
<dbReference type="Pfam" id="PF01547">
    <property type="entry name" value="SBP_bac_1"/>
    <property type="match status" value="1"/>
</dbReference>
<keyword evidence="3" id="KW-0472">Membrane</keyword>
<keyword evidence="2" id="KW-0732">Signal</keyword>
<reference evidence="6 7" key="1">
    <citation type="submission" date="2016-05" db="EMBL/GenBank/DDBJ databases">
        <title>Paenibacillus sp. 1ZS3-15 nov., isolated from the rhizosphere soil.</title>
        <authorList>
            <person name="Zhang X.X."/>
            <person name="Zhang J."/>
        </authorList>
    </citation>
    <scope>NUCLEOTIDE SEQUENCE [LARGE SCALE GENOMIC DNA]</scope>
    <source>
        <strain evidence="6 7">1ZS3-15</strain>
    </source>
</reference>
<dbReference type="CDD" id="cd13580">
    <property type="entry name" value="PBP2_AlgQ_like_1"/>
    <property type="match status" value="1"/>
</dbReference>
<evidence type="ECO:0000256" key="5">
    <source>
        <dbReference type="ARBA" id="ARBA00023288"/>
    </source>
</evidence>
<dbReference type="InterPro" id="IPR050490">
    <property type="entry name" value="Bact_solute-bd_prot1"/>
</dbReference>
<keyword evidence="4" id="KW-0564">Palmitate</keyword>
<sequence length="516" mass="57052">MRGDFQMQRKLAVVLSTMLIGCVVVTGCSSKSESGQEMGTKAPSTTAAAGPVKINLFIGGSNYPGMADDFILSKLNKDLNMDLQFNVGATDYDQQLNVKIAGGSTPDIFSVSKVQLANYVKQGILLDLTPYMDKMPNIKAKLKDVDLNKGKVDGKQYAIAKRAYLPMSSYWVRQDWLDKLGLQSPKTLDELKAVAKAFTERDPDGNGKKDTYGITGIGIGTPDAVNTPSTFDPVFSAFGVASPGQFMIKDNKVVYSTTQPEMKQALSYIKDMISEGLVDPEFMTNKGLKHQEKAFKGQAGILYINWGEMTKDDYITQYKAVNPAANWVQMDALSGPGGKYQGYFDISATGGRFAVSKGVAKDPAKLNKILEYFNYIADGPGYLTTMYGIEGTHYKMENNIPVVTDSSKTGFAFNHQLTGRDEKNYLKAKFMKQLPFIDFAEKQPRIETYTELIPNPEGVSISDKNRFESEEITKFIFGKSPLDSFDAFTKTLETNYQLSKYVEQGNLVLKPLGYIK</sequence>
<dbReference type="AlphaFoldDB" id="A0A198AIJ7"/>
<evidence type="ECO:0000256" key="3">
    <source>
        <dbReference type="ARBA" id="ARBA00023136"/>
    </source>
</evidence>
<dbReference type="Gene3D" id="3.40.190.10">
    <property type="entry name" value="Periplasmic binding protein-like II"/>
    <property type="match status" value="2"/>
</dbReference>
<dbReference type="SUPFAM" id="SSF53850">
    <property type="entry name" value="Periplasmic binding protein-like II"/>
    <property type="match status" value="1"/>
</dbReference>
<organism evidence="6 7">
    <name type="scientific">Paenibacillus oryzisoli</name>
    <dbReference type="NCBI Taxonomy" id="1850517"/>
    <lineage>
        <taxon>Bacteria</taxon>
        <taxon>Bacillati</taxon>
        <taxon>Bacillota</taxon>
        <taxon>Bacilli</taxon>
        <taxon>Bacillales</taxon>
        <taxon>Paenibacillaceae</taxon>
        <taxon>Paenibacillus</taxon>
    </lineage>
</organism>
<evidence type="ECO:0000256" key="4">
    <source>
        <dbReference type="ARBA" id="ARBA00023139"/>
    </source>
</evidence>
<dbReference type="PANTHER" id="PTHR43649">
    <property type="entry name" value="ARABINOSE-BINDING PROTEIN-RELATED"/>
    <property type="match status" value="1"/>
</dbReference>
<name>A0A198AIJ7_9BACL</name>
<dbReference type="STRING" id="1850517.A8708_18015"/>
<dbReference type="PROSITE" id="PS51257">
    <property type="entry name" value="PROKAR_LIPOPROTEIN"/>
    <property type="match status" value="1"/>
</dbReference>
<dbReference type="PANTHER" id="PTHR43649:SF33">
    <property type="entry name" value="POLYGALACTURONAN_RHAMNOGALACTURONAN-BINDING PROTEIN YTCQ"/>
    <property type="match status" value="1"/>
</dbReference>
<keyword evidence="5" id="KW-0449">Lipoprotein</keyword>
<accession>A0A198AIJ7</accession>
<keyword evidence="7" id="KW-1185">Reference proteome</keyword>
<dbReference type="Proteomes" id="UP000078454">
    <property type="component" value="Unassembled WGS sequence"/>
</dbReference>
<evidence type="ECO:0000313" key="6">
    <source>
        <dbReference type="EMBL" id="OAS20733.1"/>
    </source>
</evidence>
<gene>
    <name evidence="6" type="ORF">A8708_18015</name>
</gene>